<feature type="non-terminal residue" evidence="1">
    <location>
        <position position="1"/>
    </location>
</feature>
<reference evidence="1 2" key="1">
    <citation type="submission" date="2019-08" db="EMBL/GenBank/DDBJ databases">
        <title>Whole genome of Aphis craccivora.</title>
        <authorList>
            <person name="Voronova N.V."/>
            <person name="Shulinski R.S."/>
            <person name="Bandarenka Y.V."/>
            <person name="Zhorov D.G."/>
            <person name="Warner D."/>
        </authorList>
    </citation>
    <scope>NUCLEOTIDE SEQUENCE [LARGE SCALE GENOMIC DNA]</scope>
    <source>
        <strain evidence="1">180601</strain>
        <tissue evidence="1">Whole Body</tissue>
    </source>
</reference>
<evidence type="ECO:0000313" key="2">
    <source>
        <dbReference type="Proteomes" id="UP000478052"/>
    </source>
</evidence>
<keyword evidence="2" id="KW-1185">Reference proteome</keyword>
<protein>
    <submittedName>
        <fullName evidence="1">YqaJ domain-containing protein</fullName>
    </submittedName>
</protein>
<dbReference type="EMBL" id="VUJU01010458">
    <property type="protein sequence ID" value="KAF0714287.1"/>
    <property type="molecule type" value="Genomic_DNA"/>
</dbReference>
<organism evidence="1 2">
    <name type="scientific">Aphis craccivora</name>
    <name type="common">Cowpea aphid</name>
    <dbReference type="NCBI Taxonomy" id="307492"/>
    <lineage>
        <taxon>Eukaryota</taxon>
        <taxon>Metazoa</taxon>
        <taxon>Ecdysozoa</taxon>
        <taxon>Arthropoda</taxon>
        <taxon>Hexapoda</taxon>
        <taxon>Insecta</taxon>
        <taxon>Pterygota</taxon>
        <taxon>Neoptera</taxon>
        <taxon>Paraneoptera</taxon>
        <taxon>Hemiptera</taxon>
        <taxon>Sternorrhyncha</taxon>
        <taxon>Aphidomorpha</taxon>
        <taxon>Aphidoidea</taxon>
        <taxon>Aphididae</taxon>
        <taxon>Aphidini</taxon>
        <taxon>Aphis</taxon>
        <taxon>Aphis</taxon>
    </lineage>
</organism>
<comment type="caution">
    <text evidence="1">The sequence shown here is derived from an EMBL/GenBank/DDBJ whole genome shotgun (WGS) entry which is preliminary data.</text>
</comment>
<dbReference type="InterPro" id="IPR011604">
    <property type="entry name" value="PDDEXK-like_dom_sf"/>
</dbReference>
<gene>
    <name evidence="1" type="ORF">FWK35_00035121</name>
</gene>
<accession>A0A6G0VY57</accession>
<proteinExistence type="predicted"/>
<dbReference type="AlphaFoldDB" id="A0A6G0VY57"/>
<sequence>ITFWKVNISKDIFEINTKHKYYFQLQGQLHVTGREFGFIAYWTKVEKKIFNCLLPKLVDPRHPRSIPIRNPSYILEARAKKNKKN</sequence>
<dbReference type="Proteomes" id="UP000478052">
    <property type="component" value="Unassembled WGS sequence"/>
</dbReference>
<name>A0A6G0VY57_APHCR</name>
<evidence type="ECO:0000313" key="1">
    <source>
        <dbReference type="EMBL" id="KAF0714287.1"/>
    </source>
</evidence>
<dbReference type="Gene3D" id="3.90.320.10">
    <property type="match status" value="1"/>
</dbReference>
<dbReference type="OrthoDB" id="6617437at2759"/>